<proteinExistence type="predicted"/>
<feature type="signal peptide" evidence="1">
    <location>
        <begin position="1"/>
        <end position="30"/>
    </location>
</feature>
<feature type="chain" id="PRO_5047104591" description="Peptidase A2 domain-containing protein" evidence="1">
    <location>
        <begin position="31"/>
        <end position="308"/>
    </location>
</feature>
<reference evidence="2 3" key="1">
    <citation type="submission" date="2024-06" db="EMBL/GenBank/DDBJ databases">
        <title>Sorghum-associated microbial communities from plants grown in Nebraska, USA.</title>
        <authorList>
            <person name="Schachtman D."/>
        </authorList>
    </citation>
    <scope>NUCLEOTIDE SEQUENCE [LARGE SCALE GENOMIC DNA]</scope>
    <source>
        <strain evidence="2 3">2814</strain>
    </source>
</reference>
<keyword evidence="1" id="KW-0732">Signal</keyword>
<comment type="caution">
    <text evidence="2">The sequence shown here is derived from an EMBL/GenBank/DDBJ whole genome shotgun (WGS) entry which is preliminary data.</text>
</comment>
<protein>
    <recommendedName>
        <fullName evidence="4">Peptidase A2 domain-containing protein</fullName>
    </recommendedName>
</protein>
<name>A0ABV2R9Z0_9CAUL</name>
<keyword evidence="3" id="KW-1185">Reference proteome</keyword>
<evidence type="ECO:0000313" key="2">
    <source>
        <dbReference type="EMBL" id="MET4683230.1"/>
    </source>
</evidence>
<accession>A0ABV2R9Z0</accession>
<evidence type="ECO:0008006" key="4">
    <source>
        <dbReference type="Google" id="ProtNLM"/>
    </source>
</evidence>
<organism evidence="2 3">
    <name type="scientific">Brevundimonas faecalis</name>
    <dbReference type="NCBI Taxonomy" id="947378"/>
    <lineage>
        <taxon>Bacteria</taxon>
        <taxon>Pseudomonadati</taxon>
        <taxon>Pseudomonadota</taxon>
        <taxon>Alphaproteobacteria</taxon>
        <taxon>Caulobacterales</taxon>
        <taxon>Caulobacteraceae</taxon>
        <taxon>Brevundimonas</taxon>
    </lineage>
</organism>
<dbReference type="InterPro" id="IPR021109">
    <property type="entry name" value="Peptidase_aspartic_dom_sf"/>
</dbReference>
<dbReference type="Pfam" id="PF13650">
    <property type="entry name" value="Asp_protease_2"/>
    <property type="match status" value="1"/>
</dbReference>
<dbReference type="RefSeq" id="WP_354088159.1">
    <property type="nucleotide sequence ID" value="NZ_JBEPTF010000001.1"/>
</dbReference>
<evidence type="ECO:0000256" key="1">
    <source>
        <dbReference type="SAM" id="SignalP"/>
    </source>
</evidence>
<dbReference type="Proteomes" id="UP001549313">
    <property type="component" value="Unassembled WGS sequence"/>
</dbReference>
<dbReference type="Gene3D" id="2.40.70.10">
    <property type="entry name" value="Acid Proteases"/>
    <property type="match status" value="1"/>
</dbReference>
<sequence>MKSASISKLLNPAPIAAFSLVLSSAGIANAQTAQGELPAEGVISLYQSDNRVLVMMQIGDGELVPMVFDTGSDGHSVDQLLVARHNLPRVGDVIEVDGTTGKERLLPLVAINNVSLGGLKVGSIEASALDYDRTDAMGIITPEMFTHSLVYLELGKNRVRLLPRETTPLPEAPPVPYVRDIATIDIQMPDGTTLPAHFDSGYNASLSLPISMMDKVSLVEPARVVGRFKSINTEGEVYGGQIRGNIRIGPVVLESPEVTFLGELANIGLPVIRQVTLVIDPANKRSWTLASNAQAASPSAVERPASQK</sequence>
<dbReference type="EMBL" id="JBEPTF010000001">
    <property type="protein sequence ID" value="MET4683230.1"/>
    <property type="molecule type" value="Genomic_DNA"/>
</dbReference>
<gene>
    <name evidence="2" type="ORF">ABIE19_001139</name>
</gene>
<evidence type="ECO:0000313" key="3">
    <source>
        <dbReference type="Proteomes" id="UP001549313"/>
    </source>
</evidence>